<evidence type="ECO:0000256" key="2">
    <source>
        <dbReference type="ARBA" id="ARBA00022617"/>
    </source>
</evidence>
<dbReference type="GO" id="GO:0005506">
    <property type="term" value="F:iron ion binding"/>
    <property type="evidence" value="ECO:0007669"/>
    <property type="project" value="InterPro"/>
</dbReference>
<gene>
    <name evidence="9" type="ORF">EAS64_04515</name>
</gene>
<comment type="similarity">
    <text evidence="1 7">Belongs to the cytochrome P450 family.</text>
</comment>
<evidence type="ECO:0000256" key="6">
    <source>
        <dbReference type="ARBA" id="ARBA00023033"/>
    </source>
</evidence>
<comment type="caution">
    <text evidence="9">The sequence shown here is derived from an EMBL/GenBank/DDBJ whole genome shotgun (WGS) entry which is preliminary data.</text>
</comment>
<keyword evidence="2 7" id="KW-0349">Heme</keyword>
<keyword evidence="4 7" id="KW-0560">Oxidoreductase</keyword>
<name>A0A6P2C9Q0_9ACTN</name>
<dbReference type="InterPro" id="IPR017972">
    <property type="entry name" value="Cyt_P450_CS"/>
</dbReference>
<dbReference type="Proteomes" id="UP000460272">
    <property type="component" value="Unassembled WGS sequence"/>
</dbReference>
<evidence type="ECO:0000256" key="4">
    <source>
        <dbReference type="ARBA" id="ARBA00023002"/>
    </source>
</evidence>
<keyword evidence="5 7" id="KW-0408">Iron</keyword>
<dbReference type="CDD" id="cd11030">
    <property type="entry name" value="CYP105-like"/>
    <property type="match status" value="1"/>
</dbReference>
<dbReference type="OrthoDB" id="3664945at2"/>
<protein>
    <submittedName>
        <fullName evidence="9">Cytochrome P450</fullName>
    </submittedName>
</protein>
<dbReference type="InterPro" id="IPR036396">
    <property type="entry name" value="Cyt_P450_sf"/>
</dbReference>
<sequence length="417" mass="45897">MSSSQAQDATGTGVTSTGDAPFFPMSREAGCPFDPPRQLREAAASNPVSRVTIWNDSTPWIITGHAEQRALLSDPRVSVNDRLPGFPHWHAGMEQVSTRRAPSVFNTDPPEHTRFRRMMTAPFTFKRVNAMRAVVQEITDDLIDQMLAGPRPTDLVEAIALPLPSRMICSIMGVPYEDQKTFSEQAGIGMKKDVTVEAQIASFRWQHDYLADLVRARMAEPRDDVVSDLAQRVTNGEITVEEAAAMGVGLFVAGHETSANMIALATVALLEHPDQLAILRDSDDPQVAATAVEELLRYLGIVHMAQRRIAKEDIEIGGQTIKAGEGILIELASANRDPRVFPDPDALDLHRPASAHHAFGFGLHQCIGQQLARVELQVVYGTLFRRIPTLSLATSIDKIEFKHDGIAYGVYHLPVTW</sequence>
<dbReference type="SUPFAM" id="SSF48264">
    <property type="entry name" value="Cytochrome P450"/>
    <property type="match status" value="1"/>
</dbReference>
<dbReference type="PRINTS" id="PR00385">
    <property type="entry name" value="P450"/>
</dbReference>
<evidence type="ECO:0000313" key="9">
    <source>
        <dbReference type="EMBL" id="TVZ06651.1"/>
    </source>
</evidence>
<feature type="compositionally biased region" description="Polar residues" evidence="8">
    <location>
        <begin position="1"/>
        <end position="18"/>
    </location>
</feature>
<dbReference type="Pfam" id="PF00067">
    <property type="entry name" value="p450"/>
    <property type="match status" value="1"/>
</dbReference>
<proteinExistence type="inferred from homology"/>
<dbReference type="PRINTS" id="PR00359">
    <property type="entry name" value="BP450"/>
</dbReference>
<organism evidence="9 10">
    <name type="scientific">Trebonia kvetii</name>
    <dbReference type="NCBI Taxonomy" id="2480626"/>
    <lineage>
        <taxon>Bacteria</taxon>
        <taxon>Bacillati</taxon>
        <taxon>Actinomycetota</taxon>
        <taxon>Actinomycetes</taxon>
        <taxon>Streptosporangiales</taxon>
        <taxon>Treboniaceae</taxon>
        <taxon>Trebonia</taxon>
    </lineage>
</organism>
<dbReference type="GO" id="GO:0020037">
    <property type="term" value="F:heme binding"/>
    <property type="evidence" value="ECO:0007669"/>
    <property type="project" value="InterPro"/>
</dbReference>
<dbReference type="FunFam" id="1.10.630.10:FF:000018">
    <property type="entry name" value="Cytochrome P450 monooxygenase"/>
    <property type="match status" value="1"/>
</dbReference>
<keyword evidence="10" id="KW-1185">Reference proteome</keyword>
<dbReference type="AlphaFoldDB" id="A0A6P2C9Q0"/>
<evidence type="ECO:0000256" key="7">
    <source>
        <dbReference type="RuleBase" id="RU000461"/>
    </source>
</evidence>
<dbReference type="GO" id="GO:0016705">
    <property type="term" value="F:oxidoreductase activity, acting on paired donors, with incorporation or reduction of molecular oxygen"/>
    <property type="evidence" value="ECO:0007669"/>
    <property type="project" value="InterPro"/>
</dbReference>
<dbReference type="RefSeq" id="WP_145851404.1">
    <property type="nucleotide sequence ID" value="NZ_RPFW01000001.1"/>
</dbReference>
<dbReference type="GO" id="GO:0004497">
    <property type="term" value="F:monooxygenase activity"/>
    <property type="evidence" value="ECO:0007669"/>
    <property type="project" value="UniProtKB-KW"/>
</dbReference>
<feature type="region of interest" description="Disordered" evidence="8">
    <location>
        <begin position="1"/>
        <end position="36"/>
    </location>
</feature>
<keyword evidence="3 7" id="KW-0479">Metal-binding</keyword>
<accession>A0A6P2C9Q0</accession>
<dbReference type="EMBL" id="RPFW01000001">
    <property type="protein sequence ID" value="TVZ06651.1"/>
    <property type="molecule type" value="Genomic_DNA"/>
</dbReference>
<dbReference type="PANTHER" id="PTHR46696">
    <property type="entry name" value="P450, PUTATIVE (EUROFUNG)-RELATED"/>
    <property type="match status" value="1"/>
</dbReference>
<reference evidence="9 10" key="1">
    <citation type="submission" date="2018-11" db="EMBL/GenBank/DDBJ databases">
        <title>Trebonia kvetii gen.nov., sp.nov., a novel acidophilic actinobacterium, and proposal of the new actinobacterial family Treboniaceae fam. nov.</title>
        <authorList>
            <person name="Rapoport D."/>
            <person name="Sagova-Mareckova M."/>
            <person name="Sedlacek I."/>
            <person name="Provaznik J."/>
            <person name="Kralova S."/>
            <person name="Pavlinic D."/>
            <person name="Benes V."/>
            <person name="Kopecky J."/>
        </authorList>
    </citation>
    <scope>NUCLEOTIDE SEQUENCE [LARGE SCALE GENOMIC DNA]</scope>
    <source>
        <strain evidence="9 10">15Tr583</strain>
    </source>
</reference>
<dbReference type="Gene3D" id="1.10.630.10">
    <property type="entry name" value="Cytochrome P450"/>
    <property type="match status" value="1"/>
</dbReference>
<dbReference type="InterPro" id="IPR002397">
    <property type="entry name" value="Cyt_P450_B"/>
</dbReference>
<evidence type="ECO:0000256" key="5">
    <source>
        <dbReference type="ARBA" id="ARBA00023004"/>
    </source>
</evidence>
<dbReference type="PROSITE" id="PS00086">
    <property type="entry name" value="CYTOCHROME_P450"/>
    <property type="match status" value="1"/>
</dbReference>
<evidence type="ECO:0000256" key="1">
    <source>
        <dbReference type="ARBA" id="ARBA00010617"/>
    </source>
</evidence>
<dbReference type="PANTHER" id="PTHR46696:SF1">
    <property type="entry name" value="CYTOCHROME P450 YJIB-RELATED"/>
    <property type="match status" value="1"/>
</dbReference>
<evidence type="ECO:0000256" key="8">
    <source>
        <dbReference type="SAM" id="MobiDB-lite"/>
    </source>
</evidence>
<keyword evidence="6 7" id="KW-0503">Monooxygenase</keyword>
<evidence type="ECO:0000313" key="10">
    <source>
        <dbReference type="Proteomes" id="UP000460272"/>
    </source>
</evidence>
<dbReference type="InterPro" id="IPR001128">
    <property type="entry name" value="Cyt_P450"/>
</dbReference>
<evidence type="ECO:0000256" key="3">
    <source>
        <dbReference type="ARBA" id="ARBA00022723"/>
    </source>
</evidence>